<keyword evidence="3" id="KW-0413">Isomerase</keyword>
<dbReference type="Gene3D" id="1.20.120.450">
    <property type="entry name" value="dinb family like domain"/>
    <property type="match status" value="1"/>
</dbReference>
<dbReference type="Pfam" id="PF07398">
    <property type="entry name" value="MDMPI_C"/>
    <property type="match status" value="1"/>
</dbReference>
<accession>A0ABN1U7K3</accession>
<dbReference type="SUPFAM" id="SSF109854">
    <property type="entry name" value="DinB/YfiT-like putative metalloenzymes"/>
    <property type="match status" value="1"/>
</dbReference>
<dbReference type="InterPro" id="IPR017517">
    <property type="entry name" value="Maleyloyr_isom"/>
</dbReference>
<keyword evidence="4" id="KW-1185">Reference proteome</keyword>
<dbReference type="Pfam" id="PF11716">
    <property type="entry name" value="MDMPI_N"/>
    <property type="match status" value="1"/>
</dbReference>
<sequence>MTDQELLSGYVDVWWQAVNDFTDLLEELDEADWAAPTDLPGWDVKAVASHIAHLEGVLAGNPEETAEVGQPDHVAGLMGLYTEIGVVNRRDASPDSIINEIRAAATARHTRLLADPPTDASAKPDPIFGGVPWDWRTLLRNRPLDVWMHEQDIRRAVDRPGGMDSAAARHTAEYLAESVGYVLAKRLGEPAGTVAVLEMEGSAPFAFAVNDAGRGERLTEAPDAPTVCLRMDREAFIRLAGGRCEPEPGTVQVEGDQALGQRLLDALATTP</sequence>
<feature type="domain" description="Mycothiol-dependent maleylpyruvate isomerase metal-binding" evidence="2">
    <location>
        <begin position="15"/>
        <end position="154"/>
    </location>
</feature>
<evidence type="ECO:0000313" key="4">
    <source>
        <dbReference type="Proteomes" id="UP001499979"/>
    </source>
</evidence>
<organism evidence="3 4">
    <name type="scientific">Nocardioides aquiterrae</name>
    <dbReference type="NCBI Taxonomy" id="203799"/>
    <lineage>
        <taxon>Bacteria</taxon>
        <taxon>Bacillati</taxon>
        <taxon>Actinomycetota</taxon>
        <taxon>Actinomycetes</taxon>
        <taxon>Propionibacteriales</taxon>
        <taxon>Nocardioidaceae</taxon>
        <taxon>Nocardioides</taxon>
    </lineage>
</organism>
<dbReference type="EMBL" id="BAAAJE010000001">
    <property type="protein sequence ID" value="GAA1126848.1"/>
    <property type="molecule type" value="Genomic_DNA"/>
</dbReference>
<dbReference type="RefSeq" id="WP_343905029.1">
    <property type="nucleotide sequence ID" value="NZ_BAAAJE010000001.1"/>
</dbReference>
<evidence type="ECO:0000259" key="2">
    <source>
        <dbReference type="Pfam" id="PF11716"/>
    </source>
</evidence>
<dbReference type="InterPro" id="IPR010872">
    <property type="entry name" value="MDMPI_C-term_domain"/>
</dbReference>
<evidence type="ECO:0000313" key="3">
    <source>
        <dbReference type="EMBL" id="GAA1126848.1"/>
    </source>
</evidence>
<proteinExistence type="predicted"/>
<gene>
    <name evidence="3" type="ORF">GCM10009606_03140</name>
</gene>
<dbReference type="InterPro" id="IPR034660">
    <property type="entry name" value="DinB/YfiT-like"/>
</dbReference>
<dbReference type="Proteomes" id="UP001499979">
    <property type="component" value="Unassembled WGS sequence"/>
</dbReference>
<comment type="caution">
    <text evidence="3">The sequence shown here is derived from an EMBL/GenBank/DDBJ whole genome shotgun (WGS) entry which is preliminary data.</text>
</comment>
<dbReference type="SUPFAM" id="SSF55718">
    <property type="entry name" value="SCP-like"/>
    <property type="match status" value="1"/>
</dbReference>
<reference evidence="3 4" key="1">
    <citation type="journal article" date="2019" name="Int. J. Syst. Evol. Microbiol.">
        <title>The Global Catalogue of Microorganisms (GCM) 10K type strain sequencing project: providing services to taxonomists for standard genome sequencing and annotation.</title>
        <authorList>
            <consortium name="The Broad Institute Genomics Platform"/>
            <consortium name="The Broad Institute Genome Sequencing Center for Infectious Disease"/>
            <person name="Wu L."/>
            <person name="Ma J."/>
        </authorList>
    </citation>
    <scope>NUCLEOTIDE SEQUENCE [LARGE SCALE GENOMIC DNA]</scope>
    <source>
        <strain evidence="3 4">JCM 11813</strain>
    </source>
</reference>
<dbReference type="GO" id="GO:0016853">
    <property type="term" value="F:isomerase activity"/>
    <property type="evidence" value="ECO:0007669"/>
    <property type="project" value="UniProtKB-KW"/>
</dbReference>
<dbReference type="NCBIfam" id="TIGR03083">
    <property type="entry name" value="maleylpyruvate isomerase family mycothiol-dependent enzyme"/>
    <property type="match status" value="1"/>
</dbReference>
<feature type="domain" description="MDMPI C-terminal" evidence="1">
    <location>
        <begin position="170"/>
        <end position="262"/>
    </location>
</feature>
<name>A0ABN1U7K3_9ACTN</name>
<evidence type="ECO:0000259" key="1">
    <source>
        <dbReference type="Pfam" id="PF07398"/>
    </source>
</evidence>
<dbReference type="InterPro" id="IPR036527">
    <property type="entry name" value="SCP2_sterol-bd_dom_sf"/>
</dbReference>
<protein>
    <submittedName>
        <fullName evidence="3">Maleylpyruvate isomerase family mycothiol-dependent enzyme</fullName>
    </submittedName>
</protein>
<dbReference type="InterPro" id="IPR024344">
    <property type="entry name" value="MDMPI_metal-binding"/>
</dbReference>